<organism evidence="3 4">
    <name type="scientific">Legionella waltersii</name>
    <dbReference type="NCBI Taxonomy" id="66969"/>
    <lineage>
        <taxon>Bacteria</taxon>
        <taxon>Pseudomonadati</taxon>
        <taxon>Pseudomonadota</taxon>
        <taxon>Gammaproteobacteria</taxon>
        <taxon>Legionellales</taxon>
        <taxon>Legionellaceae</taxon>
        <taxon>Legionella</taxon>
    </lineage>
</organism>
<comment type="caution">
    <text evidence="3">The sequence shown here is derived from an EMBL/GenBank/DDBJ whole genome shotgun (WGS) entry which is preliminary data.</text>
</comment>
<dbReference type="PATRIC" id="fig|66969.6.peg.2493"/>
<dbReference type="InterPro" id="IPR000182">
    <property type="entry name" value="GNAT_dom"/>
</dbReference>
<dbReference type="PROSITE" id="PS51186">
    <property type="entry name" value="GNAT"/>
    <property type="match status" value="1"/>
</dbReference>
<feature type="domain" description="N-acetyltransferase" evidence="2">
    <location>
        <begin position="18"/>
        <end position="173"/>
    </location>
</feature>
<dbReference type="AlphaFoldDB" id="A0A0W1A5F5"/>
<evidence type="ECO:0000313" key="4">
    <source>
        <dbReference type="Proteomes" id="UP000054729"/>
    </source>
</evidence>
<evidence type="ECO:0000313" key="3">
    <source>
        <dbReference type="EMBL" id="KTD76570.1"/>
    </source>
</evidence>
<name>A0A0W1A5F5_9GAMM</name>
<proteinExistence type="predicted"/>
<dbReference type="Pfam" id="PF13673">
    <property type="entry name" value="Acetyltransf_10"/>
    <property type="match status" value="1"/>
</dbReference>
<dbReference type="RefSeq" id="WP_058480917.1">
    <property type="nucleotide sequence ID" value="NZ_CAAAIQ010000001.1"/>
</dbReference>
<evidence type="ECO:0000259" key="2">
    <source>
        <dbReference type="PROSITE" id="PS51186"/>
    </source>
</evidence>
<dbReference type="EMBL" id="LNZB01000051">
    <property type="protein sequence ID" value="KTD76570.1"/>
    <property type="molecule type" value="Genomic_DNA"/>
</dbReference>
<dbReference type="Gene3D" id="3.40.630.30">
    <property type="match status" value="1"/>
</dbReference>
<evidence type="ECO:0000256" key="1">
    <source>
        <dbReference type="SAM" id="MobiDB-lite"/>
    </source>
</evidence>
<gene>
    <name evidence="3" type="ORF">Lwal_2292</name>
</gene>
<keyword evidence="4" id="KW-1185">Reference proteome</keyword>
<dbReference type="Proteomes" id="UP000054729">
    <property type="component" value="Unassembled WGS sequence"/>
</dbReference>
<accession>A0A0W1A5F5</accession>
<dbReference type="OrthoDB" id="5652962at2"/>
<dbReference type="CDD" id="cd04301">
    <property type="entry name" value="NAT_SF"/>
    <property type="match status" value="1"/>
</dbReference>
<reference evidence="3 4" key="1">
    <citation type="submission" date="2015-11" db="EMBL/GenBank/DDBJ databases">
        <title>Genomic analysis of 38 Legionella species identifies large and diverse effector repertoires.</title>
        <authorList>
            <person name="Burstein D."/>
            <person name="Amaro F."/>
            <person name="Zusman T."/>
            <person name="Lifshitz Z."/>
            <person name="Cohen O."/>
            <person name="Gilbert J.A."/>
            <person name="Pupko T."/>
            <person name="Shuman H.A."/>
            <person name="Segal G."/>
        </authorList>
    </citation>
    <scope>NUCLEOTIDE SEQUENCE [LARGE SCALE GENOMIC DNA]</scope>
    <source>
        <strain evidence="3 4">ATCC 51914</strain>
    </source>
</reference>
<sequence>MYQDKVDNSSTLPRKQSYVLDYPDESDLPDFLYYVRHEDAMAEIYFEEDVEKLDDETIQLFKHNGKLLHKNNTRCDLMLVLRDNGKIIGFIELRLSKNPEMLPQLFSLFMNESYRRKGLSNLMMVYALDFLVHSGQNNMTVSPTAESLTVYNKFGFYPPEFDEDNDALKKWFEKTESERLDDLVDDPSEFLMMDLKNQSCRAAFESHCKKASQYFVKFDISKRLKDDLKTDVFEWRKKAVTPISLSKSGLGVLGAVDGKKKRKVDQIEPDLSQDSEPRPPDSP</sequence>
<dbReference type="InterPro" id="IPR016181">
    <property type="entry name" value="Acyl_CoA_acyltransferase"/>
</dbReference>
<dbReference type="SUPFAM" id="SSF55729">
    <property type="entry name" value="Acyl-CoA N-acyltransferases (Nat)"/>
    <property type="match status" value="1"/>
</dbReference>
<dbReference type="STRING" id="66969.Lwal_2292"/>
<protein>
    <recommendedName>
        <fullName evidence="2">N-acetyltransferase domain-containing protein</fullName>
    </recommendedName>
</protein>
<feature type="region of interest" description="Disordered" evidence="1">
    <location>
        <begin position="258"/>
        <end position="283"/>
    </location>
</feature>
<dbReference type="GO" id="GO:0016747">
    <property type="term" value="F:acyltransferase activity, transferring groups other than amino-acyl groups"/>
    <property type="evidence" value="ECO:0007669"/>
    <property type="project" value="InterPro"/>
</dbReference>